<dbReference type="EMBL" id="CP159342">
    <property type="protein sequence ID" value="XCH76831.1"/>
    <property type="molecule type" value="Genomic_DNA"/>
</dbReference>
<dbReference type="GO" id="GO:0016491">
    <property type="term" value="F:oxidoreductase activity"/>
    <property type="evidence" value="ECO:0007669"/>
    <property type="project" value="UniProtKB-KW"/>
</dbReference>
<dbReference type="Pfam" id="PF01494">
    <property type="entry name" value="FAD_binding_3"/>
    <property type="match status" value="1"/>
</dbReference>
<dbReference type="InterPro" id="IPR002938">
    <property type="entry name" value="FAD-bd"/>
</dbReference>
<protein>
    <submittedName>
        <fullName evidence="3">FAD-dependent oxidoreductase</fullName>
    </submittedName>
</protein>
<dbReference type="AlphaFoldDB" id="A0AAU7MET7"/>
<proteinExistence type="predicted"/>
<dbReference type="EMBL" id="CP157762">
    <property type="protein sequence ID" value="XBP96127.1"/>
    <property type="molecule type" value="Genomic_DNA"/>
</dbReference>
<dbReference type="GO" id="GO:0071949">
    <property type="term" value="F:FAD binding"/>
    <property type="evidence" value="ECO:0007669"/>
    <property type="project" value="InterPro"/>
</dbReference>
<accession>A0AAU7MET7</accession>
<dbReference type="InterPro" id="IPR050631">
    <property type="entry name" value="PheA/TfdB_FAD_monoxygenase"/>
</dbReference>
<evidence type="ECO:0000313" key="3">
    <source>
        <dbReference type="EMBL" id="XBP96127.1"/>
    </source>
</evidence>
<dbReference type="PRINTS" id="PR00420">
    <property type="entry name" value="RNGMNOXGNASE"/>
</dbReference>
<dbReference type="SUPFAM" id="SSF51905">
    <property type="entry name" value="FAD/NAD(P)-binding domain"/>
    <property type="match status" value="1"/>
</dbReference>
<reference evidence="4" key="2">
    <citation type="submission" date="2024-06" db="EMBL/GenBank/DDBJ databases">
        <title>Micromonospora mangrovi CCTCC AA 2012012 genome sequences.</title>
        <authorList>
            <person name="Gao J."/>
        </authorList>
    </citation>
    <scope>NUCLEOTIDE SEQUENCE</scope>
    <source>
        <strain evidence="4">CCTCC AA 2012012</strain>
    </source>
</reference>
<evidence type="ECO:0000313" key="4">
    <source>
        <dbReference type="EMBL" id="XCH76831.1"/>
    </source>
</evidence>
<keyword evidence="1" id="KW-0560">Oxidoreductase</keyword>
<evidence type="ECO:0000259" key="2">
    <source>
        <dbReference type="Pfam" id="PF01494"/>
    </source>
</evidence>
<dbReference type="Gene3D" id="3.50.50.60">
    <property type="entry name" value="FAD/NAD(P)-binding domain"/>
    <property type="match status" value="1"/>
</dbReference>
<dbReference type="PANTHER" id="PTHR43476:SF5">
    <property type="entry name" value="FAD-DEPENDENT MONOOXYGENASE"/>
    <property type="match status" value="1"/>
</dbReference>
<sequence length="416" mass="45738">MTETITTDVCVVGGGPAGLTFALALAARGHRVVVLEKSRTFERSFRGESIAPDSVWLLERLGVLDALRAQRILDVRRMELRDAGRPVLRVDFDSLAQPARLPVEVPQPMLLGTLTEAAERHPGFTLLRQTAVTGLVEQDGRVCGVDATTERGPLRVRARLTVGADGRYSRVREWAGLPYRKIPLGRDFLWFVAPCPPEWTNDTYRIRISGSQHAMCIPTYPDLVRVGFNIPKNGLRELRAQGIGALHARIDELAPELSDAVREAVPSWSETALLEIFTGVVPRWGRPGLALLGDAAHTLTPVLAQGINHAIIDGMTFAPMVGHALAAAGVDQRLDEATAEFQRMREPSVARARGLQLRQEKLFALASPLAQALRRTVYRLVDHTPPLKRRIWTGLYQTPIGEVDHQDVPAVPHPAG</sequence>
<reference evidence="3" key="1">
    <citation type="submission" date="2024-01" db="EMBL/GenBank/DDBJ databases">
        <title>The genome sequence of Micromonospora mangrovi CCTCC AA 2012012.</title>
        <authorList>
            <person name="Gao J."/>
        </authorList>
    </citation>
    <scope>NUCLEOTIDE SEQUENCE</scope>
    <source>
        <strain evidence="3">CCTCC AA 2012012</strain>
    </source>
</reference>
<dbReference type="RefSeq" id="WP_350937574.1">
    <property type="nucleotide sequence ID" value="NZ_CP157762.1"/>
</dbReference>
<dbReference type="PANTHER" id="PTHR43476">
    <property type="entry name" value="3-(3-HYDROXY-PHENYL)PROPIONATE/3-HYDROXYCINNAMIC ACID HYDROXYLASE"/>
    <property type="match status" value="1"/>
</dbReference>
<gene>
    <name evidence="4" type="ORF">ABUL08_12275</name>
    <name evidence="3" type="ORF">VK199_12225</name>
</gene>
<name>A0AAU7MET7_9ACTN</name>
<dbReference type="InterPro" id="IPR036188">
    <property type="entry name" value="FAD/NAD-bd_sf"/>
</dbReference>
<evidence type="ECO:0000256" key="1">
    <source>
        <dbReference type="ARBA" id="ARBA00023002"/>
    </source>
</evidence>
<feature type="domain" description="FAD-binding" evidence="2">
    <location>
        <begin position="7"/>
        <end position="345"/>
    </location>
</feature>
<organism evidence="3">
    <name type="scientific">Micromonospora sp. CCTCC AA 2012012</name>
    <dbReference type="NCBI Taxonomy" id="3111921"/>
    <lineage>
        <taxon>Bacteria</taxon>
        <taxon>Bacillati</taxon>
        <taxon>Actinomycetota</taxon>
        <taxon>Actinomycetes</taxon>
        <taxon>Micromonosporales</taxon>
        <taxon>Micromonosporaceae</taxon>
        <taxon>Micromonospora</taxon>
    </lineage>
</organism>